<dbReference type="InterPro" id="IPR040025">
    <property type="entry name" value="Znf622/Rei1/Reh1"/>
</dbReference>
<feature type="compositionally biased region" description="Acidic residues" evidence="1">
    <location>
        <begin position="267"/>
        <end position="282"/>
    </location>
</feature>
<feature type="region of interest" description="Disordered" evidence="1">
    <location>
        <begin position="77"/>
        <end position="163"/>
    </location>
</feature>
<protein>
    <recommendedName>
        <fullName evidence="2">ZN622/Rei1/Reh1 zinc finger C2H2-type domain-containing protein</fullName>
    </recommendedName>
</protein>
<proteinExistence type="predicted"/>
<feature type="domain" description="ZN622/Rei1/Reh1 zinc finger C2H2-type" evidence="2">
    <location>
        <begin position="162"/>
        <end position="223"/>
    </location>
</feature>
<dbReference type="eggNOG" id="KOG2785">
    <property type="taxonomic scope" value="Eukaryota"/>
</dbReference>
<feature type="non-terminal residue" evidence="3">
    <location>
        <position position="411"/>
    </location>
</feature>
<evidence type="ECO:0000256" key="1">
    <source>
        <dbReference type="SAM" id="MobiDB-lite"/>
    </source>
</evidence>
<dbReference type="AlphaFoldDB" id="K0RG99"/>
<feature type="compositionally biased region" description="Low complexity" evidence="1">
    <location>
        <begin position="339"/>
        <end position="357"/>
    </location>
</feature>
<dbReference type="OrthoDB" id="19329at2759"/>
<organism evidence="3 4">
    <name type="scientific">Thalassiosira oceanica</name>
    <name type="common">Marine diatom</name>
    <dbReference type="NCBI Taxonomy" id="159749"/>
    <lineage>
        <taxon>Eukaryota</taxon>
        <taxon>Sar</taxon>
        <taxon>Stramenopiles</taxon>
        <taxon>Ochrophyta</taxon>
        <taxon>Bacillariophyta</taxon>
        <taxon>Coscinodiscophyceae</taxon>
        <taxon>Thalassiosirophycidae</taxon>
        <taxon>Thalassiosirales</taxon>
        <taxon>Thalassiosiraceae</taxon>
        <taxon>Thalassiosira</taxon>
    </lineage>
</organism>
<name>K0RG99_THAOC</name>
<dbReference type="PANTHER" id="PTHR13182">
    <property type="entry name" value="ZINC FINGER PROTEIN 622"/>
    <property type="match status" value="1"/>
</dbReference>
<feature type="compositionally biased region" description="Acidic residues" evidence="1">
    <location>
        <begin position="129"/>
        <end position="143"/>
    </location>
</feature>
<dbReference type="GO" id="GO:0042273">
    <property type="term" value="P:ribosomal large subunit biogenesis"/>
    <property type="evidence" value="ECO:0007669"/>
    <property type="project" value="TreeGrafter"/>
</dbReference>
<gene>
    <name evidence="3" type="ORF">THAOC_27984</name>
</gene>
<feature type="compositionally biased region" description="Basic residues" evidence="1">
    <location>
        <begin position="94"/>
        <end position="112"/>
    </location>
</feature>
<evidence type="ECO:0000259" key="2">
    <source>
        <dbReference type="Pfam" id="PF12756"/>
    </source>
</evidence>
<dbReference type="Proteomes" id="UP000266841">
    <property type="component" value="Unassembled WGS sequence"/>
</dbReference>
<accession>K0RG99</accession>
<feature type="region of interest" description="Disordered" evidence="1">
    <location>
        <begin position="1"/>
        <end position="32"/>
    </location>
</feature>
<feature type="region of interest" description="Disordered" evidence="1">
    <location>
        <begin position="320"/>
        <end position="411"/>
    </location>
</feature>
<feature type="region of interest" description="Disordered" evidence="1">
    <location>
        <begin position="267"/>
        <end position="306"/>
    </location>
</feature>
<dbReference type="GO" id="GO:0030687">
    <property type="term" value="C:preribosome, large subunit precursor"/>
    <property type="evidence" value="ECO:0007669"/>
    <property type="project" value="TreeGrafter"/>
</dbReference>
<evidence type="ECO:0000313" key="3">
    <source>
        <dbReference type="EMBL" id="EJK52713.1"/>
    </source>
</evidence>
<evidence type="ECO:0000313" key="4">
    <source>
        <dbReference type="Proteomes" id="UP000266841"/>
    </source>
</evidence>
<dbReference type="OMA" id="TEDKAFR"/>
<feature type="compositionally biased region" description="Basic and acidic residues" evidence="1">
    <location>
        <begin position="394"/>
        <end position="411"/>
    </location>
</feature>
<dbReference type="InterPro" id="IPR041661">
    <property type="entry name" value="ZN622/Rei1/Reh1_Znf-C2H2"/>
</dbReference>
<feature type="compositionally biased region" description="Basic and acidic residues" evidence="1">
    <location>
        <begin position="77"/>
        <end position="93"/>
    </location>
</feature>
<keyword evidence="4" id="KW-1185">Reference proteome</keyword>
<dbReference type="PANTHER" id="PTHR13182:SF8">
    <property type="entry name" value="CYTOPLASMIC 60S SUBUNIT BIOGENESIS FACTOR ZNF622"/>
    <property type="match status" value="1"/>
</dbReference>
<dbReference type="EMBL" id="AGNL01039352">
    <property type="protein sequence ID" value="EJK52713.1"/>
    <property type="molecule type" value="Genomic_DNA"/>
</dbReference>
<sequence>MQNYQSAGGGITMAPSPVAPSLTSTTAPGKAFASRAELQDHYKSDWHRYNLKRRDAGLPMLNEEDFTVRYEAAVALRKEREGREERSGVDHRKDKTKSKKSKKGQQQKKSNKRQPAFAKRNEAIAVESSEADEGSAMQEDEAADGVSNQAMEEEAPEINPSQCLFDNHISSSPVLNLKYMAEKYSFFLPDADYCNDLEGLLGYCNEKVRIRIGNVCLYCQKMFVRERRGLDLDEFDVFYDYEWLNADSGLGTKSPNANGETMAAVVEGDEEDGEDWEDVSDDEMSKSQGDGSSMDEDDNFYDGYEREGPGEVLVQAAQSVGEGGGAPRKGGRRGPPPRQAGGEPEPPEGGRTPAPGRRGQHPGALPKWKGCPARRQQDGVERQGNTGPIRRAGRLHDAEPVQVPRCREEAA</sequence>
<dbReference type="Pfam" id="PF12756">
    <property type="entry name" value="zf-C2H2_2"/>
    <property type="match status" value="1"/>
</dbReference>
<comment type="caution">
    <text evidence="3">The sequence shown here is derived from an EMBL/GenBank/DDBJ whole genome shotgun (WGS) entry which is preliminary data.</text>
</comment>
<reference evidence="3 4" key="1">
    <citation type="journal article" date="2012" name="Genome Biol.">
        <title>Genome and low-iron response of an oceanic diatom adapted to chronic iron limitation.</title>
        <authorList>
            <person name="Lommer M."/>
            <person name="Specht M."/>
            <person name="Roy A.S."/>
            <person name="Kraemer L."/>
            <person name="Andreson R."/>
            <person name="Gutowska M.A."/>
            <person name="Wolf J."/>
            <person name="Bergner S.V."/>
            <person name="Schilhabel M.B."/>
            <person name="Klostermeier U.C."/>
            <person name="Beiko R.G."/>
            <person name="Rosenstiel P."/>
            <person name="Hippler M."/>
            <person name="Laroche J."/>
        </authorList>
    </citation>
    <scope>NUCLEOTIDE SEQUENCE [LARGE SCALE GENOMIC DNA]</scope>
    <source>
        <strain evidence="3 4">CCMP1005</strain>
    </source>
</reference>